<evidence type="ECO:0000259" key="3">
    <source>
        <dbReference type="Pfam" id="PF06724"/>
    </source>
</evidence>
<feature type="transmembrane region" description="Helical" evidence="2">
    <location>
        <begin position="259"/>
        <end position="282"/>
    </location>
</feature>
<dbReference type="Pfam" id="PF06724">
    <property type="entry name" value="DUF1206"/>
    <property type="match status" value="3"/>
</dbReference>
<keyword evidence="2" id="KW-1133">Transmembrane helix</keyword>
<proteinExistence type="predicted"/>
<evidence type="ECO:0000256" key="2">
    <source>
        <dbReference type="SAM" id="Phobius"/>
    </source>
</evidence>
<evidence type="ECO:0000256" key="1">
    <source>
        <dbReference type="SAM" id="MobiDB-lite"/>
    </source>
</evidence>
<keyword evidence="2" id="KW-0812">Transmembrane</keyword>
<feature type="transmembrane region" description="Helical" evidence="2">
    <location>
        <begin position="222"/>
        <end position="239"/>
    </location>
</feature>
<feature type="compositionally biased region" description="Basic and acidic residues" evidence="1">
    <location>
        <begin position="12"/>
        <end position="24"/>
    </location>
</feature>
<feature type="transmembrane region" description="Helical" evidence="2">
    <location>
        <begin position="169"/>
        <end position="191"/>
    </location>
</feature>
<reference evidence="4 5" key="1">
    <citation type="submission" date="2020-07" db="EMBL/GenBank/DDBJ databases">
        <title>Sequencing the genomes of 1000 actinobacteria strains.</title>
        <authorList>
            <person name="Klenk H.-P."/>
        </authorList>
    </citation>
    <scope>NUCLEOTIDE SEQUENCE [LARGE SCALE GENOMIC DNA]</scope>
    <source>
        <strain evidence="4 5">DSM 100723</strain>
    </source>
</reference>
<keyword evidence="5" id="KW-1185">Reference proteome</keyword>
<feature type="region of interest" description="Disordered" evidence="1">
    <location>
        <begin position="1"/>
        <end position="24"/>
    </location>
</feature>
<feature type="domain" description="DUF1206" evidence="3">
    <location>
        <begin position="42"/>
        <end position="108"/>
    </location>
</feature>
<sequence>MADADAAADDGPADRLEDRAEEAGERAEHLQQKRWYRVLVAIGLVSFGVVHLLIAAIAVQVAWTGGGGQASSQGALREVARTPVGLPILLVIVVGMVPLALWQLTQALSGYDELEDGKPLGRRNRRRLASAGRAVVYLALAVSAAKVAAGARGSSDEERTWTGRLLGLPAGQVLVLVVAAAVVAVGVALIVKGVRRKFTDDLSGGVRPALVRLGQVGHVTKGLALAAVGGLFAWAAVTHDARKAGGMDQALSVVRRSPFGDVLLTVIAVGIACFGLYCFVWARHPRRD</sequence>
<gene>
    <name evidence="4" type="ORF">FHX74_002612</name>
</gene>
<dbReference type="EMBL" id="JACGWT010000004">
    <property type="protein sequence ID" value="MBA8794984.1"/>
    <property type="molecule type" value="Genomic_DNA"/>
</dbReference>
<feature type="domain" description="DUF1206" evidence="3">
    <location>
        <begin position="130"/>
        <end position="196"/>
    </location>
</feature>
<keyword evidence="2" id="KW-0472">Membrane</keyword>
<dbReference type="AlphaFoldDB" id="A0A7W3P6H6"/>
<name>A0A7W3P6H6_9ACTN</name>
<accession>A0A7W3P6H6</accession>
<evidence type="ECO:0000313" key="5">
    <source>
        <dbReference type="Proteomes" id="UP000523079"/>
    </source>
</evidence>
<evidence type="ECO:0000313" key="4">
    <source>
        <dbReference type="EMBL" id="MBA8794984.1"/>
    </source>
</evidence>
<feature type="transmembrane region" description="Helical" evidence="2">
    <location>
        <begin position="83"/>
        <end position="102"/>
    </location>
</feature>
<organism evidence="4 5">
    <name type="scientific">Microlunatus kandeliicorticis</name>
    <dbReference type="NCBI Taxonomy" id="1759536"/>
    <lineage>
        <taxon>Bacteria</taxon>
        <taxon>Bacillati</taxon>
        <taxon>Actinomycetota</taxon>
        <taxon>Actinomycetes</taxon>
        <taxon>Propionibacteriales</taxon>
        <taxon>Propionibacteriaceae</taxon>
        <taxon>Microlunatus</taxon>
    </lineage>
</organism>
<feature type="domain" description="DUF1206" evidence="3">
    <location>
        <begin position="216"/>
        <end position="283"/>
    </location>
</feature>
<dbReference type="InterPro" id="IPR009597">
    <property type="entry name" value="DUF1206"/>
</dbReference>
<dbReference type="Proteomes" id="UP000523079">
    <property type="component" value="Unassembled WGS sequence"/>
</dbReference>
<comment type="caution">
    <text evidence="4">The sequence shown here is derived from an EMBL/GenBank/DDBJ whole genome shotgun (WGS) entry which is preliminary data.</text>
</comment>
<feature type="transmembrane region" description="Helical" evidence="2">
    <location>
        <begin position="38"/>
        <end position="63"/>
    </location>
</feature>
<feature type="transmembrane region" description="Helical" evidence="2">
    <location>
        <begin position="128"/>
        <end position="149"/>
    </location>
</feature>
<protein>
    <recommendedName>
        <fullName evidence="3">DUF1206 domain-containing protein</fullName>
    </recommendedName>
</protein>